<sequence length="665" mass="72250">MVKRGLRLMPATLKLRMACVAALLVFVATLLVTLATLAVAERGMKSVIGDQQYAMLVGAASFMDDRIAARVTQVETLAADLPPKAAADPLGTRRFLEAEARLWEREYLNLLLLDARGQQVVSVRSFGNDKPLDAAGRDYFERPKATLRGHMSQPLLSRVSAREVVIVSAPVLDDGGNLTGVLTASMDLQDSGFLRQVSALRPGATGYLFLMTADGTMIDHPDRGRVLQPATKAAYVKVSTDPALNGFEGWLEATDRDGRQYIYTYRRLRTTGWILGARYPTTEAFEPLAQMRRNAFFGALAFALASGVVAWALVFRLLSPLQALRDRIRAIRHDGADIAVLHDTRRDEIGELGNAFYQLMAERENVEGLRAASEKRLRLITDNLPVLIAYVDREHRFRFGNATFERWFGVTPERLVGMSIARLMGEDAARQGAQGLDEAFAGHATTCQMRLPIGGAPRVLEGVYIPDLQPDGSVAGVYVLKHDMTHVKEVEEQLSRLARIDTLTGLANRRSFNETLQQALARASRHGRALALAYLDVDHFKRINDSHGHGVGDEVLKEFGERLRACVRASDLPARLSGDEFVVILEEIGGGAEAEQTVAHIAAKIVAAMRAPFATGAGTVAVSASIGVALWRPGQGADALLAAADGALYVAKANGRDGYAVGVTA</sequence>
<dbReference type="Pfam" id="PF02743">
    <property type="entry name" value="dCache_1"/>
    <property type="match status" value="1"/>
</dbReference>
<dbReference type="SMART" id="SM00091">
    <property type="entry name" value="PAS"/>
    <property type="match status" value="1"/>
</dbReference>
<feature type="domain" description="PAS" evidence="7">
    <location>
        <begin position="373"/>
        <end position="443"/>
    </location>
</feature>
<dbReference type="GO" id="GO:0005886">
    <property type="term" value="C:plasma membrane"/>
    <property type="evidence" value="ECO:0007669"/>
    <property type="project" value="UniProtKB-SubCell"/>
</dbReference>
<dbReference type="PROSITE" id="PS50885">
    <property type="entry name" value="HAMP"/>
    <property type="match status" value="1"/>
</dbReference>
<evidence type="ECO:0000313" key="10">
    <source>
        <dbReference type="EMBL" id="AWL07136.1"/>
    </source>
</evidence>
<keyword evidence="4 6" id="KW-1133">Transmembrane helix</keyword>
<keyword evidence="2" id="KW-1003">Cell membrane</keyword>
<dbReference type="InterPro" id="IPR043128">
    <property type="entry name" value="Rev_trsase/Diguanyl_cyclase"/>
</dbReference>
<evidence type="ECO:0000259" key="8">
    <source>
        <dbReference type="PROSITE" id="PS50885"/>
    </source>
</evidence>
<dbReference type="CDD" id="cd06225">
    <property type="entry name" value="HAMP"/>
    <property type="match status" value="1"/>
</dbReference>
<dbReference type="Proteomes" id="UP000245820">
    <property type="component" value="Chromosome"/>
</dbReference>
<keyword evidence="11" id="KW-1185">Reference proteome</keyword>
<dbReference type="CDD" id="cd00130">
    <property type="entry name" value="PAS"/>
    <property type="match status" value="1"/>
</dbReference>
<evidence type="ECO:0000256" key="4">
    <source>
        <dbReference type="ARBA" id="ARBA00022989"/>
    </source>
</evidence>
<dbReference type="CDD" id="cd01949">
    <property type="entry name" value="GGDEF"/>
    <property type="match status" value="1"/>
</dbReference>
<gene>
    <name evidence="10" type="ORF">DIR46_23715</name>
</gene>
<evidence type="ECO:0000256" key="6">
    <source>
        <dbReference type="SAM" id="Phobius"/>
    </source>
</evidence>
<dbReference type="NCBIfam" id="TIGR00254">
    <property type="entry name" value="GGDEF"/>
    <property type="match status" value="1"/>
</dbReference>
<dbReference type="PROSITE" id="PS50887">
    <property type="entry name" value="GGDEF"/>
    <property type="match status" value="1"/>
</dbReference>
<dbReference type="PROSITE" id="PS50112">
    <property type="entry name" value="PAS"/>
    <property type="match status" value="1"/>
</dbReference>
<keyword evidence="3 6" id="KW-0812">Transmembrane</keyword>
<evidence type="ECO:0000259" key="9">
    <source>
        <dbReference type="PROSITE" id="PS50887"/>
    </source>
</evidence>
<dbReference type="RefSeq" id="WP_109347431.1">
    <property type="nucleotide sequence ID" value="NZ_CP029343.1"/>
</dbReference>
<dbReference type="Pfam" id="PF08448">
    <property type="entry name" value="PAS_4"/>
    <property type="match status" value="1"/>
</dbReference>
<dbReference type="InterPro" id="IPR013656">
    <property type="entry name" value="PAS_4"/>
</dbReference>
<dbReference type="InterPro" id="IPR035965">
    <property type="entry name" value="PAS-like_dom_sf"/>
</dbReference>
<evidence type="ECO:0000259" key="7">
    <source>
        <dbReference type="PROSITE" id="PS50112"/>
    </source>
</evidence>
<dbReference type="SMART" id="SM00267">
    <property type="entry name" value="GGDEF"/>
    <property type="match status" value="1"/>
</dbReference>
<dbReference type="AlphaFoldDB" id="A0A2S2DQP2"/>
<dbReference type="CDD" id="cd12914">
    <property type="entry name" value="PDC1_DGC_like"/>
    <property type="match status" value="1"/>
</dbReference>
<evidence type="ECO:0000256" key="3">
    <source>
        <dbReference type="ARBA" id="ARBA00022692"/>
    </source>
</evidence>
<dbReference type="Gene3D" id="3.30.70.270">
    <property type="match status" value="1"/>
</dbReference>
<dbReference type="InterPro" id="IPR000160">
    <property type="entry name" value="GGDEF_dom"/>
</dbReference>
<dbReference type="Pfam" id="PF00990">
    <property type="entry name" value="GGDEF"/>
    <property type="match status" value="1"/>
</dbReference>
<dbReference type="PANTHER" id="PTHR44757:SF2">
    <property type="entry name" value="BIOFILM ARCHITECTURE MAINTENANCE PROTEIN MBAA"/>
    <property type="match status" value="1"/>
</dbReference>
<dbReference type="SUPFAM" id="SSF55785">
    <property type="entry name" value="PYP-like sensor domain (PAS domain)"/>
    <property type="match status" value="1"/>
</dbReference>
<reference evidence="10 11" key="1">
    <citation type="submission" date="2018-05" db="EMBL/GenBank/DDBJ databases">
        <title>Complete genome sequence of Massilia oculi sp. nov. CCUG 43427T (=DSM 26321T), the type strain of M. oculi, and comparison with genome sequences of other Massilia strains.</title>
        <authorList>
            <person name="Zhu B."/>
        </authorList>
    </citation>
    <scope>NUCLEOTIDE SEQUENCE [LARGE SCALE GENOMIC DNA]</scope>
    <source>
        <strain evidence="10 11">CCUG 43427</strain>
    </source>
</reference>
<feature type="domain" description="GGDEF" evidence="9">
    <location>
        <begin position="528"/>
        <end position="664"/>
    </location>
</feature>
<dbReference type="OrthoDB" id="8929028at2"/>
<dbReference type="GO" id="GO:0003824">
    <property type="term" value="F:catalytic activity"/>
    <property type="evidence" value="ECO:0007669"/>
    <property type="project" value="UniProtKB-ARBA"/>
</dbReference>
<dbReference type="Gene3D" id="3.30.450.20">
    <property type="entry name" value="PAS domain"/>
    <property type="match status" value="2"/>
</dbReference>
<proteinExistence type="predicted"/>
<dbReference type="GO" id="GO:0007165">
    <property type="term" value="P:signal transduction"/>
    <property type="evidence" value="ECO:0007669"/>
    <property type="project" value="InterPro"/>
</dbReference>
<protein>
    <submittedName>
        <fullName evidence="10">Diguanylate cyclase</fullName>
    </submittedName>
</protein>
<dbReference type="Gene3D" id="6.10.340.10">
    <property type="match status" value="1"/>
</dbReference>
<dbReference type="SUPFAM" id="SSF158472">
    <property type="entry name" value="HAMP domain-like"/>
    <property type="match status" value="1"/>
</dbReference>
<name>A0A2S2DQP2_9BURK</name>
<dbReference type="CDD" id="cd18774">
    <property type="entry name" value="PDC2_HK_sensor"/>
    <property type="match status" value="1"/>
</dbReference>
<organism evidence="10 11">
    <name type="scientific">Massilia oculi</name>
    <dbReference type="NCBI Taxonomy" id="945844"/>
    <lineage>
        <taxon>Bacteria</taxon>
        <taxon>Pseudomonadati</taxon>
        <taxon>Pseudomonadota</taxon>
        <taxon>Betaproteobacteria</taxon>
        <taxon>Burkholderiales</taxon>
        <taxon>Oxalobacteraceae</taxon>
        <taxon>Telluria group</taxon>
        <taxon>Massilia</taxon>
    </lineage>
</organism>
<feature type="transmembrane region" description="Helical" evidence="6">
    <location>
        <begin position="295"/>
        <end position="318"/>
    </location>
</feature>
<dbReference type="InterPro" id="IPR052155">
    <property type="entry name" value="Biofilm_reg_signaling"/>
</dbReference>
<dbReference type="InterPro" id="IPR003660">
    <property type="entry name" value="HAMP_dom"/>
</dbReference>
<evidence type="ECO:0000256" key="2">
    <source>
        <dbReference type="ARBA" id="ARBA00022475"/>
    </source>
</evidence>
<keyword evidence="5 6" id="KW-0472">Membrane</keyword>
<dbReference type="NCBIfam" id="TIGR00229">
    <property type="entry name" value="sensory_box"/>
    <property type="match status" value="1"/>
</dbReference>
<feature type="domain" description="HAMP" evidence="8">
    <location>
        <begin position="315"/>
        <end position="368"/>
    </location>
</feature>
<dbReference type="InterPro" id="IPR033479">
    <property type="entry name" value="dCache_1"/>
</dbReference>
<dbReference type="FunFam" id="3.30.70.270:FF:000001">
    <property type="entry name" value="Diguanylate cyclase domain protein"/>
    <property type="match status" value="1"/>
</dbReference>
<dbReference type="InterPro" id="IPR000014">
    <property type="entry name" value="PAS"/>
</dbReference>
<dbReference type="SUPFAM" id="SSF55073">
    <property type="entry name" value="Nucleotide cyclase"/>
    <property type="match status" value="1"/>
</dbReference>
<dbReference type="EMBL" id="CP029343">
    <property type="protein sequence ID" value="AWL07136.1"/>
    <property type="molecule type" value="Genomic_DNA"/>
</dbReference>
<evidence type="ECO:0000313" key="11">
    <source>
        <dbReference type="Proteomes" id="UP000245820"/>
    </source>
</evidence>
<dbReference type="PANTHER" id="PTHR44757">
    <property type="entry name" value="DIGUANYLATE CYCLASE DGCP"/>
    <property type="match status" value="1"/>
</dbReference>
<evidence type="ECO:0000256" key="1">
    <source>
        <dbReference type="ARBA" id="ARBA00004651"/>
    </source>
</evidence>
<dbReference type="InterPro" id="IPR029787">
    <property type="entry name" value="Nucleotide_cyclase"/>
</dbReference>
<evidence type="ECO:0000256" key="5">
    <source>
        <dbReference type="ARBA" id="ARBA00023136"/>
    </source>
</evidence>
<comment type="subcellular location">
    <subcellularLocation>
        <location evidence="1">Cell membrane</location>
        <topology evidence="1">Multi-pass membrane protein</topology>
    </subcellularLocation>
</comment>
<accession>A0A2S2DQP2</accession>
<dbReference type="KEGG" id="mtim:DIR46_23715"/>